<evidence type="ECO:0000256" key="10">
    <source>
        <dbReference type="PROSITE-ProRule" id="PRU10144"/>
    </source>
</evidence>
<evidence type="ECO:0000256" key="1">
    <source>
        <dbReference type="ARBA" id="ARBA00004571"/>
    </source>
</evidence>
<comment type="subcellular location">
    <subcellularLocation>
        <location evidence="1 9">Cell outer membrane</location>
        <topology evidence="1 9">Multi-pass membrane protein</topology>
    </subcellularLocation>
</comment>
<sequence>MAISSQAHAESALEVKAVAPDGSPAHGIAVRATNTATDQTLSGTTDSQGRLRFGALGSGGTWRIETDATSQFRAFTSDLVSLRSEFQSNVTLRLEPVDAGSIVVTGLRTVSALNTSNAEVSATLTADEIRRIPVEARSLERLLFRLPGVTQSTGFFAEAPAVAINGANALYTNYTIDGLDNNENFLGGQRFPVPVGAIQDVTVLSGSYSVEYGRTANGVVNVTTPSGGNTFSGEAFFVTRPGGFTASRPDGTQNSLFGAPVSDNFQRYQGGVSLSGPIVKDRTFFFLNAEYVRDVTDNVLSAPALGVNERLTGRNEQILITGRLDHNWSDRLRTTLRFNHGRVQLERQGGGLDGGVTFPSAGSVQDRYSTNIALINTYAGDGFDYTGAFQYGGFDWNFGRPLRGAGPQATVYAGSDLSSPIAVIGSPGYIFDETERTFQTQQKLTFDFGRHRLKIGGDLIIADFSLQGGGNIDGNYAVSLSPAQLAALQGVGSGFSISDLPADVTLLNANFEVQPRAFGVPQRIYSAYIEDQFQATDDLSLTLGLRYDYDSLTAIGGKGDTNNFAPRFSFNYTPSETVAIRGGIGLYTEKIPYSVISDAIQQGSVSAGFRGQLQTLIDQGILPAGTDIGRITSGDGNASVDLTALCTAAFQCPDPTQFGPLADTLTYGERRIFNPSGLDNPQTLQLSLGVEWQAAPGWLVGVDAQYARGRHLLRLVDLDAPAPFTFNQAAYDALGPDGVAALSPEERAALGLIRPAGAADATRPALNPDGSVPEGGARSIIVTDSGGRSRYAALIFKLQKAKGTDPYDFSLFYTLSTLRNDTDDINFRANDANNFRADYGPSLNDRTHVISALVNLYPTERLTVSLAGLIQSGQPVNYVPDAAIFGTTDLNGDGLSFSDQYTGNPDRAPGLTRNSGRLPWAATFDLGLGYRFDGFGPGGLDLRADVFNLFDANNKSGFPVNFTSSNQIQVQGRPFVQNSASQPRSLQLTARYRF</sequence>
<keyword evidence="13" id="KW-0675">Receptor</keyword>
<dbReference type="Gene3D" id="2.40.170.20">
    <property type="entry name" value="TonB-dependent receptor, beta-barrel domain"/>
    <property type="match status" value="2"/>
</dbReference>
<dbReference type="PANTHER" id="PTHR30069">
    <property type="entry name" value="TONB-DEPENDENT OUTER MEMBRANE RECEPTOR"/>
    <property type="match status" value="1"/>
</dbReference>
<keyword evidence="14" id="KW-1185">Reference proteome</keyword>
<comment type="caution">
    <text evidence="13">The sequence shown here is derived from an EMBL/GenBank/DDBJ whole genome shotgun (WGS) entry which is preliminary data.</text>
</comment>
<protein>
    <submittedName>
        <fullName evidence="13">TonB-dependent receptor</fullName>
    </submittedName>
</protein>
<keyword evidence="8 9" id="KW-0998">Cell outer membrane</keyword>
<dbReference type="InterPro" id="IPR037066">
    <property type="entry name" value="Plug_dom_sf"/>
</dbReference>
<name>A0ABT0BL84_9SPHN</name>
<dbReference type="Proteomes" id="UP001202281">
    <property type="component" value="Unassembled WGS sequence"/>
</dbReference>
<keyword evidence="6" id="KW-0798">TonB box</keyword>
<feature type="domain" description="TonB-dependent transporter Oar-like beta-barrel" evidence="12">
    <location>
        <begin position="224"/>
        <end position="298"/>
    </location>
</feature>
<accession>A0ABT0BL84</accession>
<reference evidence="13 14" key="1">
    <citation type="submission" date="2022-04" db="EMBL/GenBank/DDBJ databases">
        <title>Identification of a novel bacterium isolated from mangrove sediments.</title>
        <authorList>
            <person name="Pan X."/>
        </authorList>
    </citation>
    <scope>NUCLEOTIDE SEQUENCE [LARGE SCALE GENOMIC DNA]</scope>
    <source>
        <strain evidence="13 14">B2638</strain>
    </source>
</reference>
<feature type="short sequence motif" description="TonB C-terminal box" evidence="10">
    <location>
        <begin position="977"/>
        <end position="994"/>
    </location>
</feature>
<dbReference type="RefSeq" id="WP_243917802.1">
    <property type="nucleotide sequence ID" value="NZ_JALHLG010000003.1"/>
</dbReference>
<dbReference type="PANTHER" id="PTHR30069:SF46">
    <property type="entry name" value="OAR PROTEIN"/>
    <property type="match status" value="1"/>
</dbReference>
<evidence type="ECO:0000256" key="4">
    <source>
        <dbReference type="ARBA" id="ARBA00022692"/>
    </source>
</evidence>
<evidence type="ECO:0000259" key="12">
    <source>
        <dbReference type="Pfam" id="PF25183"/>
    </source>
</evidence>
<proteinExistence type="inferred from homology"/>
<dbReference type="Pfam" id="PF07715">
    <property type="entry name" value="Plug"/>
    <property type="match status" value="1"/>
</dbReference>
<feature type="domain" description="TonB-dependent transporter Oar-like beta-barrel" evidence="12">
    <location>
        <begin position="319"/>
        <end position="551"/>
    </location>
</feature>
<dbReference type="PROSITE" id="PS01156">
    <property type="entry name" value="TONB_DEPENDENT_REC_2"/>
    <property type="match status" value="1"/>
</dbReference>
<dbReference type="EMBL" id="JALHLG010000003">
    <property type="protein sequence ID" value="MCJ2185802.1"/>
    <property type="molecule type" value="Genomic_DNA"/>
</dbReference>
<keyword evidence="2 9" id="KW-0813">Transport</keyword>
<comment type="similarity">
    <text evidence="9">Belongs to the TonB-dependent receptor family.</text>
</comment>
<organism evidence="13 14">
    <name type="scientific">Novosphingobium beihaiensis</name>
    <dbReference type="NCBI Taxonomy" id="2930389"/>
    <lineage>
        <taxon>Bacteria</taxon>
        <taxon>Pseudomonadati</taxon>
        <taxon>Pseudomonadota</taxon>
        <taxon>Alphaproteobacteria</taxon>
        <taxon>Sphingomonadales</taxon>
        <taxon>Sphingomonadaceae</taxon>
        <taxon>Novosphingobium</taxon>
    </lineage>
</organism>
<feature type="domain" description="TonB-dependent transporter Oar-like beta-barrel" evidence="12">
    <location>
        <begin position="558"/>
        <end position="852"/>
    </location>
</feature>
<evidence type="ECO:0000313" key="14">
    <source>
        <dbReference type="Proteomes" id="UP001202281"/>
    </source>
</evidence>
<evidence type="ECO:0000313" key="13">
    <source>
        <dbReference type="EMBL" id="MCJ2185802.1"/>
    </source>
</evidence>
<dbReference type="InterPro" id="IPR036942">
    <property type="entry name" value="Beta-barrel_TonB_sf"/>
</dbReference>
<evidence type="ECO:0000256" key="3">
    <source>
        <dbReference type="ARBA" id="ARBA00022452"/>
    </source>
</evidence>
<dbReference type="InterPro" id="IPR010917">
    <property type="entry name" value="TonB_rcpt_CS"/>
</dbReference>
<evidence type="ECO:0000256" key="6">
    <source>
        <dbReference type="ARBA" id="ARBA00023077"/>
    </source>
</evidence>
<dbReference type="PROSITE" id="PS52016">
    <property type="entry name" value="TONB_DEPENDENT_REC_3"/>
    <property type="match status" value="1"/>
</dbReference>
<keyword evidence="5" id="KW-0732">Signal</keyword>
<keyword evidence="4 9" id="KW-0812">Transmembrane</keyword>
<dbReference type="InterPro" id="IPR039426">
    <property type="entry name" value="TonB-dep_rcpt-like"/>
</dbReference>
<evidence type="ECO:0000256" key="8">
    <source>
        <dbReference type="ARBA" id="ARBA00023237"/>
    </source>
</evidence>
<evidence type="ECO:0000259" key="11">
    <source>
        <dbReference type="Pfam" id="PF07715"/>
    </source>
</evidence>
<evidence type="ECO:0000256" key="7">
    <source>
        <dbReference type="ARBA" id="ARBA00023136"/>
    </source>
</evidence>
<keyword evidence="3 9" id="KW-1134">Transmembrane beta strand</keyword>
<feature type="domain" description="TonB-dependent receptor plug" evidence="11">
    <location>
        <begin position="122"/>
        <end position="218"/>
    </location>
</feature>
<evidence type="ECO:0000256" key="9">
    <source>
        <dbReference type="PROSITE-ProRule" id="PRU01360"/>
    </source>
</evidence>
<dbReference type="InterPro" id="IPR012910">
    <property type="entry name" value="Plug_dom"/>
</dbReference>
<dbReference type="Gene3D" id="2.170.130.10">
    <property type="entry name" value="TonB-dependent receptor, plug domain"/>
    <property type="match status" value="1"/>
</dbReference>
<evidence type="ECO:0000256" key="5">
    <source>
        <dbReference type="ARBA" id="ARBA00022729"/>
    </source>
</evidence>
<dbReference type="InterPro" id="IPR057601">
    <property type="entry name" value="Oar-like_b-barrel"/>
</dbReference>
<dbReference type="SUPFAM" id="SSF56935">
    <property type="entry name" value="Porins"/>
    <property type="match status" value="1"/>
</dbReference>
<evidence type="ECO:0000256" key="2">
    <source>
        <dbReference type="ARBA" id="ARBA00022448"/>
    </source>
</evidence>
<gene>
    <name evidence="13" type="ORF">MTR66_03120</name>
</gene>
<dbReference type="Pfam" id="PF25183">
    <property type="entry name" value="OMP_b-brl_4"/>
    <property type="match status" value="3"/>
</dbReference>
<keyword evidence="7 9" id="KW-0472">Membrane</keyword>